<evidence type="ECO:0000313" key="3">
    <source>
        <dbReference type="Proteomes" id="UP001148018"/>
    </source>
</evidence>
<dbReference type="OrthoDB" id="9428024at2759"/>
<comment type="caution">
    <text evidence="2">The sequence shown here is derived from an EMBL/GenBank/DDBJ whole genome shotgun (WGS) entry which is preliminary data.</text>
</comment>
<sequence>MWVFRKKKKSEGNNDSEERGGVLMMSSSSQTDLLFVSPADGDDARDPLTLTLTRRLCGKIELISGQLQVSAGGGSRSPKKPAGRRCEPSHHMSSSLGSACLERLIEASVSSGGESPSKRKTRSATVVAEQAPQD</sequence>
<proteinExistence type="predicted"/>
<keyword evidence="3" id="KW-1185">Reference proteome</keyword>
<feature type="region of interest" description="Disordered" evidence="1">
    <location>
        <begin position="67"/>
        <end position="134"/>
    </location>
</feature>
<feature type="compositionally biased region" description="Basic and acidic residues" evidence="1">
    <location>
        <begin position="10"/>
        <end position="20"/>
    </location>
</feature>
<dbReference type="AlphaFoldDB" id="A0A9Q0IN96"/>
<evidence type="ECO:0000256" key="1">
    <source>
        <dbReference type="SAM" id="MobiDB-lite"/>
    </source>
</evidence>
<organism evidence="2 3">
    <name type="scientific">Muraenolepis orangiensis</name>
    <name type="common">Patagonian moray cod</name>
    <dbReference type="NCBI Taxonomy" id="630683"/>
    <lineage>
        <taxon>Eukaryota</taxon>
        <taxon>Metazoa</taxon>
        <taxon>Chordata</taxon>
        <taxon>Craniata</taxon>
        <taxon>Vertebrata</taxon>
        <taxon>Euteleostomi</taxon>
        <taxon>Actinopterygii</taxon>
        <taxon>Neopterygii</taxon>
        <taxon>Teleostei</taxon>
        <taxon>Neoteleostei</taxon>
        <taxon>Acanthomorphata</taxon>
        <taxon>Zeiogadaria</taxon>
        <taxon>Gadariae</taxon>
        <taxon>Gadiformes</taxon>
        <taxon>Muraenolepidoidei</taxon>
        <taxon>Muraenolepididae</taxon>
        <taxon>Muraenolepis</taxon>
    </lineage>
</organism>
<dbReference type="Proteomes" id="UP001148018">
    <property type="component" value="Unassembled WGS sequence"/>
</dbReference>
<evidence type="ECO:0000313" key="2">
    <source>
        <dbReference type="EMBL" id="KAJ3604794.1"/>
    </source>
</evidence>
<dbReference type="EMBL" id="JANIIK010000043">
    <property type="protein sequence ID" value="KAJ3604794.1"/>
    <property type="molecule type" value="Genomic_DNA"/>
</dbReference>
<feature type="region of interest" description="Disordered" evidence="1">
    <location>
        <begin position="1"/>
        <end position="25"/>
    </location>
</feature>
<reference evidence="2" key="1">
    <citation type="submission" date="2022-07" db="EMBL/GenBank/DDBJ databases">
        <title>Chromosome-level genome of Muraenolepis orangiensis.</title>
        <authorList>
            <person name="Kim J."/>
        </authorList>
    </citation>
    <scope>NUCLEOTIDE SEQUENCE</scope>
    <source>
        <strain evidence="2">KU_S4_2022</strain>
        <tissue evidence="2">Muscle</tissue>
    </source>
</reference>
<name>A0A9Q0IN96_9TELE</name>
<accession>A0A9Q0IN96</accession>
<gene>
    <name evidence="2" type="ORF">NHX12_026846</name>
</gene>
<protein>
    <submittedName>
        <fullName evidence="2">Uncharacterized protein</fullName>
    </submittedName>
</protein>